<keyword evidence="3" id="KW-0677">Repeat</keyword>
<evidence type="ECO:0000256" key="3">
    <source>
        <dbReference type="ARBA" id="ARBA00022737"/>
    </source>
</evidence>
<dbReference type="GO" id="GO:0003723">
    <property type="term" value="F:RNA binding"/>
    <property type="evidence" value="ECO:0007669"/>
    <property type="project" value="TreeGrafter"/>
</dbReference>
<dbReference type="HOGENOM" id="CLU_005825_1_1_1"/>
<dbReference type="PROSITE" id="PS50020">
    <property type="entry name" value="WW_DOMAIN_2"/>
    <property type="match status" value="2"/>
</dbReference>
<dbReference type="InterPro" id="IPR036020">
    <property type="entry name" value="WW_dom_sf"/>
</dbReference>
<feature type="compositionally biased region" description="Basic and acidic residues" evidence="7">
    <location>
        <begin position="629"/>
        <end position="670"/>
    </location>
</feature>
<evidence type="ECO:0000256" key="7">
    <source>
        <dbReference type="SAM" id="MobiDB-lite"/>
    </source>
</evidence>
<dbReference type="Pfam" id="PF01846">
    <property type="entry name" value="FF"/>
    <property type="match status" value="3"/>
</dbReference>
<dbReference type="OrthoDB" id="187617at2759"/>
<dbReference type="Pfam" id="PF00397">
    <property type="entry name" value="WW"/>
    <property type="match status" value="1"/>
</dbReference>
<dbReference type="InterPro" id="IPR036517">
    <property type="entry name" value="FF_domain_sf"/>
</dbReference>
<dbReference type="SMART" id="SM00456">
    <property type="entry name" value="WW"/>
    <property type="match status" value="2"/>
</dbReference>
<evidence type="ECO:0000256" key="1">
    <source>
        <dbReference type="ARBA" id="ARBA00004123"/>
    </source>
</evidence>
<feature type="compositionally biased region" description="Basic and acidic residues" evidence="7">
    <location>
        <begin position="757"/>
        <end position="796"/>
    </location>
</feature>
<feature type="domain" description="WW" evidence="8">
    <location>
        <begin position="45"/>
        <end position="71"/>
    </location>
</feature>
<dbReference type="PANTHER" id="PTHR11864:SF0">
    <property type="entry name" value="PRP40 PRE-MRNA PROCESSING FACTOR 40 HOMOLOG A (YEAST)"/>
    <property type="match status" value="1"/>
</dbReference>
<dbReference type="SMART" id="SM00441">
    <property type="entry name" value="FF"/>
    <property type="match status" value="4"/>
</dbReference>
<dbReference type="PANTHER" id="PTHR11864">
    <property type="entry name" value="PRE-MRNA-PROCESSING PROTEIN PRP40"/>
    <property type="match status" value="1"/>
</dbReference>
<dbReference type="GO" id="GO:0045292">
    <property type="term" value="P:mRNA cis splicing, via spliceosome"/>
    <property type="evidence" value="ECO:0007669"/>
    <property type="project" value="InterPro"/>
</dbReference>
<evidence type="ECO:0000313" key="11">
    <source>
        <dbReference type="Proteomes" id="UP000016930"/>
    </source>
</evidence>
<feature type="domain" description="WW" evidence="8">
    <location>
        <begin position="1"/>
        <end position="31"/>
    </location>
</feature>
<dbReference type="InterPro" id="IPR002713">
    <property type="entry name" value="FF_domain"/>
</dbReference>
<organism evidence="10 11">
    <name type="scientific">Ceriporiopsis subvermispora (strain B)</name>
    <name type="common">White-rot fungus</name>
    <name type="synonym">Gelatoporia subvermispora</name>
    <dbReference type="NCBI Taxonomy" id="914234"/>
    <lineage>
        <taxon>Eukaryota</taxon>
        <taxon>Fungi</taxon>
        <taxon>Dikarya</taxon>
        <taxon>Basidiomycota</taxon>
        <taxon>Agaricomycotina</taxon>
        <taxon>Agaricomycetes</taxon>
        <taxon>Polyporales</taxon>
        <taxon>Gelatoporiaceae</taxon>
        <taxon>Gelatoporia</taxon>
    </lineage>
</organism>
<evidence type="ECO:0008006" key="12">
    <source>
        <dbReference type="Google" id="ProtNLM"/>
    </source>
</evidence>
<evidence type="ECO:0000256" key="4">
    <source>
        <dbReference type="ARBA" id="ARBA00023187"/>
    </source>
</evidence>
<feature type="compositionally biased region" description="Polar residues" evidence="7">
    <location>
        <begin position="116"/>
        <end position="138"/>
    </location>
</feature>
<sequence>MNVWTEHRNPEGRTYWFNTGTRESVWEKPDDLKTPFERALNQTKWKEYFSGGRKYYYNTESKESKWDMPDELLLLLEKVEKESKAGAVVPSRGPAPSFTSGGNLPTQGAAVPLGGSDQSSSAPGSQQPNGHSDMTVGQHTGALPFQPSSVLPARPALPDDPVIPHNGFATVEEGEKAFMHLLRKAGVDGHWTWDQTMRAIITDPLYKALNTLAEKKAAWQKYVDGLKAKEQEERDARLSKFRPAIRNMLKGNPNVFHYTTFTTADKLFAQHPIWQQAKIEAERRLIFEEYVAELKQREVQESRAARARSISKVVALFKRLDVDVVTRWRQAHQMVLDSDEWKEDDELQKLPTLDVLLAFEDYSRVKEREFEEQMRRAQVEKTRKERKAREAFRSLLQELIESGHLKARTKWKQIYPRFSDDSRYLDILGNPGSNPLELFWDTVDALDQKLDAKIAVAESAIKRYNQKFLDSTSTSETKDGETKEDSLKFKITPETTEEEFMAIVREDHDEEVKKLTQKDLREVHRTLHEQAVKHQADEKRRAERRLRHLQEDLRYALRKLPEPLDLNMSYEEALPLIQDLPEYKALEDEESRRTAFAKFVKRQKERLREREREASEDGGSTTSRRRKEPVKDTRDVDRARSRDRVDRERDRERDRDRDHRDKSKDVEKNPHERRHGRHDDYDSHGNRSSRDYARDREYPKDKPSHTHIREKDRPKDRDYAYRSSRHRDYERDEHRRDRRGSRGDHEDYHAYPVHETTPYRDDRERSASVYREDPREKRDRTVYEEKVLDERAEKRARYSVPPDVPPEEPSRHEPLPRAETPEEGEI</sequence>
<feature type="compositionally biased region" description="Polar residues" evidence="7">
    <location>
        <begin position="97"/>
        <end position="106"/>
    </location>
</feature>
<dbReference type="Gene3D" id="1.10.10.440">
    <property type="entry name" value="FF domain"/>
    <property type="match status" value="4"/>
</dbReference>
<dbReference type="Gene3D" id="2.20.70.10">
    <property type="match status" value="2"/>
</dbReference>
<dbReference type="STRING" id="914234.M2RK46"/>
<dbReference type="FunFam" id="1.10.10.440:FF:000013">
    <property type="entry name" value="pre-mRNA-processing protein 40A isoform X1"/>
    <property type="match status" value="1"/>
</dbReference>
<keyword evidence="11" id="KW-1185">Reference proteome</keyword>
<evidence type="ECO:0000256" key="6">
    <source>
        <dbReference type="SAM" id="Coils"/>
    </source>
</evidence>
<keyword evidence="6" id="KW-0175">Coiled coil</keyword>
<reference evidence="10 11" key="1">
    <citation type="journal article" date="2012" name="Proc. Natl. Acad. Sci. U.S.A.">
        <title>Comparative genomics of Ceriporiopsis subvermispora and Phanerochaete chrysosporium provide insight into selective ligninolysis.</title>
        <authorList>
            <person name="Fernandez-Fueyo E."/>
            <person name="Ruiz-Duenas F.J."/>
            <person name="Ferreira P."/>
            <person name="Floudas D."/>
            <person name="Hibbett D.S."/>
            <person name="Canessa P."/>
            <person name="Larrondo L.F."/>
            <person name="James T.Y."/>
            <person name="Seelenfreund D."/>
            <person name="Lobos S."/>
            <person name="Polanco R."/>
            <person name="Tello M."/>
            <person name="Honda Y."/>
            <person name="Watanabe T."/>
            <person name="Watanabe T."/>
            <person name="Ryu J.S."/>
            <person name="Kubicek C.P."/>
            <person name="Schmoll M."/>
            <person name="Gaskell J."/>
            <person name="Hammel K.E."/>
            <person name="St John F.J."/>
            <person name="Vanden Wymelenberg A."/>
            <person name="Sabat G."/>
            <person name="Splinter BonDurant S."/>
            <person name="Syed K."/>
            <person name="Yadav J.S."/>
            <person name="Doddapaneni H."/>
            <person name="Subramanian V."/>
            <person name="Lavin J.L."/>
            <person name="Oguiza J.A."/>
            <person name="Perez G."/>
            <person name="Pisabarro A.G."/>
            <person name="Ramirez L."/>
            <person name="Santoyo F."/>
            <person name="Master E."/>
            <person name="Coutinho P.M."/>
            <person name="Henrissat B."/>
            <person name="Lombard V."/>
            <person name="Magnuson J.K."/>
            <person name="Kuees U."/>
            <person name="Hori C."/>
            <person name="Igarashi K."/>
            <person name="Samejima M."/>
            <person name="Held B.W."/>
            <person name="Barry K.W."/>
            <person name="LaButti K.M."/>
            <person name="Lapidus A."/>
            <person name="Lindquist E.A."/>
            <person name="Lucas S.M."/>
            <person name="Riley R."/>
            <person name="Salamov A.A."/>
            <person name="Hoffmeister D."/>
            <person name="Schwenk D."/>
            <person name="Hadar Y."/>
            <person name="Yarden O."/>
            <person name="de Vries R.P."/>
            <person name="Wiebenga A."/>
            <person name="Stenlid J."/>
            <person name="Eastwood D."/>
            <person name="Grigoriev I.V."/>
            <person name="Berka R.M."/>
            <person name="Blanchette R.A."/>
            <person name="Kersten P."/>
            <person name="Martinez A.T."/>
            <person name="Vicuna R."/>
            <person name="Cullen D."/>
        </authorList>
    </citation>
    <scope>NUCLEOTIDE SEQUENCE [LARGE SCALE GENOMIC DNA]</scope>
    <source>
        <strain evidence="10 11">B</strain>
    </source>
</reference>
<dbReference type="GO" id="GO:0005685">
    <property type="term" value="C:U1 snRNP"/>
    <property type="evidence" value="ECO:0007669"/>
    <property type="project" value="TreeGrafter"/>
</dbReference>
<gene>
    <name evidence="10" type="ORF">CERSUDRAFT_112571</name>
</gene>
<keyword evidence="5" id="KW-0539">Nucleus</keyword>
<dbReference type="PROSITE" id="PS51676">
    <property type="entry name" value="FF"/>
    <property type="match status" value="1"/>
</dbReference>
<feature type="region of interest" description="Disordered" evidence="7">
    <location>
        <begin position="85"/>
        <end position="158"/>
    </location>
</feature>
<evidence type="ECO:0000256" key="2">
    <source>
        <dbReference type="ARBA" id="ARBA00022664"/>
    </source>
</evidence>
<dbReference type="EMBL" id="KB445794">
    <property type="protein sequence ID" value="EMD38842.1"/>
    <property type="molecule type" value="Genomic_DNA"/>
</dbReference>
<feature type="compositionally biased region" description="Basic and acidic residues" evidence="7">
    <location>
        <begin position="677"/>
        <end position="749"/>
    </location>
</feature>
<dbReference type="SUPFAM" id="SSF51045">
    <property type="entry name" value="WW domain"/>
    <property type="match status" value="2"/>
</dbReference>
<dbReference type="CDD" id="cd00201">
    <property type="entry name" value="WW"/>
    <property type="match status" value="2"/>
</dbReference>
<feature type="region of interest" description="Disordered" evidence="7">
    <location>
        <begin position="603"/>
        <end position="826"/>
    </location>
</feature>
<feature type="domain" description="FF" evidence="9">
    <location>
        <begin position="384"/>
        <end position="445"/>
    </location>
</feature>
<accession>M2RK46</accession>
<evidence type="ECO:0000259" key="9">
    <source>
        <dbReference type="PROSITE" id="PS51676"/>
    </source>
</evidence>
<dbReference type="Proteomes" id="UP000016930">
    <property type="component" value="Unassembled WGS sequence"/>
</dbReference>
<feature type="coiled-coil region" evidence="6">
    <location>
        <begin position="532"/>
        <end position="559"/>
    </location>
</feature>
<name>M2RK46_CERS8</name>
<keyword evidence="2" id="KW-0507">mRNA processing</keyword>
<proteinExistence type="predicted"/>
<evidence type="ECO:0000256" key="5">
    <source>
        <dbReference type="ARBA" id="ARBA00023242"/>
    </source>
</evidence>
<evidence type="ECO:0000259" key="8">
    <source>
        <dbReference type="PROSITE" id="PS50020"/>
    </source>
</evidence>
<dbReference type="GO" id="GO:0071004">
    <property type="term" value="C:U2-type prespliceosome"/>
    <property type="evidence" value="ECO:0007669"/>
    <property type="project" value="TreeGrafter"/>
</dbReference>
<evidence type="ECO:0000313" key="10">
    <source>
        <dbReference type="EMBL" id="EMD38842.1"/>
    </source>
</evidence>
<dbReference type="AlphaFoldDB" id="M2RK46"/>
<keyword evidence="4" id="KW-0508">mRNA splicing</keyword>
<dbReference type="InterPro" id="IPR001202">
    <property type="entry name" value="WW_dom"/>
</dbReference>
<dbReference type="SUPFAM" id="SSF81698">
    <property type="entry name" value="FF domain"/>
    <property type="match status" value="4"/>
</dbReference>
<dbReference type="InterPro" id="IPR039726">
    <property type="entry name" value="Prp40-like"/>
</dbReference>
<protein>
    <recommendedName>
        <fullName evidence="12">Formin binding protein</fullName>
    </recommendedName>
</protein>
<feature type="compositionally biased region" description="Basic and acidic residues" evidence="7">
    <location>
        <begin position="606"/>
        <end position="615"/>
    </location>
</feature>
<feature type="compositionally biased region" description="Basic and acidic residues" evidence="7">
    <location>
        <begin position="808"/>
        <end position="820"/>
    </location>
</feature>
<comment type="subcellular location">
    <subcellularLocation>
        <location evidence="1">Nucleus</location>
    </subcellularLocation>
</comment>